<evidence type="ECO:0000313" key="1">
    <source>
        <dbReference type="EMBL" id="QJA54149.1"/>
    </source>
</evidence>
<accession>A0A6H2A344</accession>
<reference evidence="1" key="1">
    <citation type="submission" date="2020-03" db="EMBL/GenBank/DDBJ databases">
        <title>The deep terrestrial virosphere.</title>
        <authorList>
            <person name="Holmfeldt K."/>
            <person name="Nilsson E."/>
            <person name="Simone D."/>
            <person name="Lopez-Fernandez M."/>
            <person name="Wu X."/>
            <person name="de Brujin I."/>
            <person name="Lundin D."/>
            <person name="Andersson A."/>
            <person name="Bertilsson S."/>
            <person name="Dopson M."/>
        </authorList>
    </citation>
    <scope>NUCLEOTIDE SEQUENCE</scope>
    <source>
        <strain evidence="1">TM448A04431</strain>
        <strain evidence="2">TM448B02504</strain>
    </source>
</reference>
<gene>
    <name evidence="1" type="ORF">TM448A04431_0001</name>
    <name evidence="2" type="ORF">TM448B02504_0011</name>
</gene>
<proteinExistence type="predicted"/>
<evidence type="ECO:0000313" key="2">
    <source>
        <dbReference type="EMBL" id="QJI01399.1"/>
    </source>
</evidence>
<name>A0A6H2A344_9ZZZZ</name>
<sequence length="62" mass="7277">MNWHLHSNNHGIKEYRTDSFSGISIEEENGVYFFSCVSWNGGSEEISYFPITREECWDLVNN</sequence>
<protein>
    <submittedName>
        <fullName evidence="1">Uncharacterized protein</fullName>
    </submittedName>
</protein>
<dbReference type="AlphaFoldDB" id="A0A6H2A344"/>
<dbReference type="EMBL" id="MT144481">
    <property type="protein sequence ID" value="QJA54149.1"/>
    <property type="molecule type" value="Genomic_DNA"/>
</dbReference>
<organism evidence="1">
    <name type="scientific">viral metagenome</name>
    <dbReference type="NCBI Taxonomy" id="1070528"/>
    <lineage>
        <taxon>unclassified sequences</taxon>
        <taxon>metagenomes</taxon>
        <taxon>organismal metagenomes</taxon>
    </lineage>
</organism>
<dbReference type="EMBL" id="MT144920">
    <property type="protein sequence ID" value="QJI01399.1"/>
    <property type="molecule type" value="Genomic_DNA"/>
</dbReference>